<evidence type="ECO:0000313" key="2">
    <source>
        <dbReference type="Proteomes" id="UP000005463"/>
    </source>
</evidence>
<comment type="caution">
    <text evidence="1">The sequence shown here is derived from an EMBL/GenBank/DDBJ whole genome shotgun (WGS) entry which is preliminary data.</text>
</comment>
<reference evidence="1 2" key="1">
    <citation type="submission" date="2008-03" db="EMBL/GenBank/DDBJ databases">
        <title>Sequencing of the draft genome and assembly of Burkholderia ambifaria IOP40-10.</title>
        <authorList>
            <consortium name="US DOE Joint Genome Institute (JGI-PGF)"/>
            <person name="Copeland A."/>
            <person name="Lucas S."/>
            <person name="Lapidus A."/>
            <person name="Glavina del Rio T."/>
            <person name="Dalin E."/>
            <person name="Tice H."/>
            <person name="Bruce D."/>
            <person name="Goodwin L."/>
            <person name="Pitluck S."/>
            <person name="Larimer F."/>
            <person name="Land M.L."/>
            <person name="Hauser L."/>
            <person name="Tiedje J."/>
            <person name="Richardson P."/>
        </authorList>
    </citation>
    <scope>NUCLEOTIDE SEQUENCE [LARGE SCALE GENOMIC DNA]</scope>
    <source>
        <strain evidence="1 2">IOP40-10</strain>
    </source>
</reference>
<name>B1FRW6_9BURK</name>
<accession>B1FRW6</accession>
<dbReference type="Proteomes" id="UP000005463">
    <property type="component" value="Unassembled WGS sequence"/>
</dbReference>
<dbReference type="EMBL" id="ABLC01000468">
    <property type="protein sequence ID" value="EDS99703.1"/>
    <property type="molecule type" value="Genomic_DNA"/>
</dbReference>
<proteinExistence type="predicted"/>
<evidence type="ECO:0000313" key="1">
    <source>
        <dbReference type="EMBL" id="EDS99703.1"/>
    </source>
</evidence>
<organism evidence="1 2">
    <name type="scientific">Burkholderia ambifaria IOP40-10</name>
    <dbReference type="NCBI Taxonomy" id="396596"/>
    <lineage>
        <taxon>Bacteria</taxon>
        <taxon>Pseudomonadati</taxon>
        <taxon>Pseudomonadota</taxon>
        <taxon>Betaproteobacteria</taxon>
        <taxon>Burkholderiales</taxon>
        <taxon>Burkholderiaceae</taxon>
        <taxon>Burkholderia</taxon>
        <taxon>Burkholderia cepacia complex</taxon>
    </lineage>
</organism>
<sequence>MRREVEPREQLVQLRVRLLRVQVAAAYDRAALQQLAVAGQHDPAFARGERDEFVVAVVVVVAGVEAGEAQQLREAAEMRVGDEAPALRLLQHGRFGGRPRAFRMDVDAVAVAKWPVEGGRRAVHAEPADFRMRDAERLDRVLDRRIARKRMRERALALRACEKRVQFAVEAEGRGRHARSIAPRAAGGGGLQAAAICV</sequence>
<dbReference type="AlphaFoldDB" id="B1FRW6"/>
<protein>
    <submittedName>
        <fullName evidence="1">Dehydrogenase</fullName>
    </submittedName>
</protein>
<gene>
    <name evidence="1" type="ORF">BamIOP4010DRAFT_6779</name>
</gene>